<evidence type="ECO:0000313" key="10">
    <source>
        <dbReference type="Proteomes" id="UP000019375"/>
    </source>
</evidence>
<feature type="region of interest" description="Disordered" evidence="8">
    <location>
        <begin position="264"/>
        <end position="290"/>
    </location>
</feature>
<feature type="compositionally biased region" description="Basic and acidic residues" evidence="8">
    <location>
        <begin position="273"/>
        <end position="290"/>
    </location>
</feature>
<gene>
    <name evidence="9" type="ORF">BN860_03818g</name>
</gene>
<dbReference type="PANTHER" id="PTHR14741:SF32">
    <property type="entry name" value="TRIMETHYLGUANOSINE SYNTHASE"/>
    <property type="match status" value="1"/>
</dbReference>
<proteinExistence type="inferred from homology"/>
<dbReference type="OrthoDB" id="194443at2759"/>
<comment type="catalytic activity">
    <reaction evidence="6">
        <text>a 5'-end (N(7)-methyl 5'-triphosphoguanosine)-ribonucleoside in snRNA + S-adenosyl-L-methionine = a 5'-end (N(2),N(7)-dimethyl 5'-triphosphoguanosine)-ribonucleoside in snRNA + S-adenosyl-L-homocysteine + H(+)</text>
        <dbReference type="Rhea" id="RHEA:78471"/>
        <dbReference type="Rhea" id="RHEA-COMP:19085"/>
        <dbReference type="Rhea" id="RHEA-COMP:19087"/>
        <dbReference type="ChEBI" id="CHEBI:15378"/>
        <dbReference type="ChEBI" id="CHEBI:57856"/>
        <dbReference type="ChEBI" id="CHEBI:59789"/>
        <dbReference type="ChEBI" id="CHEBI:156461"/>
        <dbReference type="ChEBI" id="CHEBI:172880"/>
    </reaction>
    <physiologicalReaction direction="left-to-right" evidence="6">
        <dbReference type="Rhea" id="RHEA:78472"/>
    </physiologicalReaction>
</comment>
<dbReference type="CDD" id="cd02440">
    <property type="entry name" value="AdoMet_MTases"/>
    <property type="match status" value="1"/>
</dbReference>
<name>A0A8J2TAS9_ZYGB2</name>
<evidence type="ECO:0000256" key="6">
    <source>
        <dbReference type="ARBA" id="ARBA00049075"/>
    </source>
</evidence>
<dbReference type="GO" id="GO:0071164">
    <property type="term" value="F:RNA cap trimethylguanosine synthase activity"/>
    <property type="evidence" value="ECO:0007669"/>
    <property type="project" value="TreeGrafter"/>
</dbReference>
<dbReference type="SUPFAM" id="SSF53335">
    <property type="entry name" value="S-adenosyl-L-methionine-dependent methyltransferases"/>
    <property type="match status" value="1"/>
</dbReference>
<dbReference type="AlphaFoldDB" id="A0A8J2TAS9"/>
<sequence>MSPNTSHFLHLTRKRYRKQHKLLERLYERDSFLVQPNQVVKNRKLIKYWSKRNSLFSKFNERPIYLTEELWYSVTPEKIAKFVAKFARVCLPNAKKVLDVFCGAGGNTIQLALEFERVYGVDWSMEHLYCTHRNAEAYGVSDNIWLKYGSWEIIAEKGRFNKIGIDFLFGSPPWGGPQYLRESTYDLEKLLQPMGITQMLQSMISITPNIMLFLPRNSNLEQVSSATRQVFGVRGQCRVVYVKEDGFLKGILCMWGDALVKAGGEEEEPDEENTCKKKDTKHDVDYSLDG</sequence>
<comment type="similarity">
    <text evidence="2">Belongs to the methyltransferase superfamily. Trimethylguanosine synthase family.</text>
</comment>
<comment type="catalytic activity">
    <reaction evidence="3">
        <text>a 5'-end (N(2),N(7)-dimethyl 5'-triphosphoguanosine)-ribonucleoside in snoRNA + S-adenosyl-L-methionine = a 5'-end (N(2),N(2),N(7)-trimethyl 5'-triphosphoguanosine)-ribonucleoside in snoRNA + S-adenosyl-L-homocysteine + H(+)</text>
        <dbReference type="Rhea" id="RHEA:78507"/>
        <dbReference type="Rhea" id="RHEA-COMP:19088"/>
        <dbReference type="Rhea" id="RHEA-COMP:19090"/>
        <dbReference type="ChEBI" id="CHEBI:15378"/>
        <dbReference type="ChEBI" id="CHEBI:57856"/>
        <dbReference type="ChEBI" id="CHEBI:59789"/>
        <dbReference type="ChEBI" id="CHEBI:167623"/>
        <dbReference type="ChEBI" id="CHEBI:172880"/>
    </reaction>
    <physiologicalReaction direction="left-to-right" evidence="3">
        <dbReference type="Rhea" id="RHEA:78508"/>
    </physiologicalReaction>
</comment>
<evidence type="ECO:0000256" key="3">
    <source>
        <dbReference type="ARBA" id="ARBA00047418"/>
    </source>
</evidence>
<dbReference type="Proteomes" id="UP000019375">
    <property type="component" value="Unassembled WGS sequence"/>
</dbReference>
<dbReference type="InterPro" id="IPR019012">
    <property type="entry name" value="RNA_cap_Gua-N2-MeTrfase"/>
</dbReference>
<evidence type="ECO:0000256" key="5">
    <source>
        <dbReference type="ARBA" id="ARBA00048763"/>
    </source>
</evidence>
<evidence type="ECO:0000256" key="8">
    <source>
        <dbReference type="SAM" id="MobiDB-lite"/>
    </source>
</evidence>
<dbReference type="GO" id="GO:0005634">
    <property type="term" value="C:nucleus"/>
    <property type="evidence" value="ECO:0007669"/>
    <property type="project" value="TreeGrafter"/>
</dbReference>
<dbReference type="PANTHER" id="PTHR14741">
    <property type="entry name" value="S-ADENOSYLMETHIONINE-DEPENDENT METHYLTRANSFERASE RELATED"/>
    <property type="match status" value="1"/>
</dbReference>
<evidence type="ECO:0000256" key="1">
    <source>
        <dbReference type="ARBA" id="ARBA00018517"/>
    </source>
</evidence>
<dbReference type="EMBL" id="HG316462">
    <property type="protein sequence ID" value="CDF91056.1"/>
    <property type="molecule type" value="Genomic_DNA"/>
</dbReference>
<dbReference type="InterPro" id="IPR029063">
    <property type="entry name" value="SAM-dependent_MTases_sf"/>
</dbReference>
<dbReference type="Gene3D" id="3.40.50.150">
    <property type="entry name" value="Vaccinia Virus protein VP39"/>
    <property type="match status" value="1"/>
</dbReference>
<evidence type="ECO:0000256" key="4">
    <source>
        <dbReference type="ARBA" id="ARBA00048740"/>
    </source>
</evidence>
<evidence type="ECO:0000313" key="9">
    <source>
        <dbReference type="EMBL" id="CDF91056.1"/>
    </source>
</evidence>
<comment type="catalytic activity">
    <reaction evidence="4">
        <text>a 5'-end (N(7)-methyl 5'-triphosphoguanosine)-ribonucleoside in snoRNA + S-adenosyl-L-methionine = a 5'-end (N(2),N(7)-dimethyl 5'-triphosphoguanosine)-ribonucleoside in snoRNA + S-adenosyl-L-homocysteine + H(+)</text>
        <dbReference type="Rhea" id="RHEA:78475"/>
        <dbReference type="Rhea" id="RHEA-COMP:19086"/>
        <dbReference type="Rhea" id="RHEA-COMP:19088"/>
        <dbReference type="ChEBI" id="CHEBI:15378"/>
        <dbReference type="ChEBI" id="CHEBI:57856"/>
        <dbReference type="ChEBI" id="CHEBI:59789"/>
        <dbReference type="ChEBI" id="CHEBI:156461"/>
        <dbReference type="ChEBI" id="CHEBI:172880"/>
    </reaction>
    <physiologicalReaction direction="left-to-right" evidence="4">
        <dbReference type="Rhea" id="RHEA:78476"/>
    </physiologicalReaction>
</comment>
<protein>
    <recommendedName>
        <fullName evidence="1">Trimethylguanosine synthase</fullName>
    </recommendedName>
    <alternativeName>
        <fullName evidence="7">Cap-specific guanine-N(2) methyltransferase</fullName>
    </alternativeName>
</protein>
<comment type="catalytic activity">
    <reaction evidence="5">
        <text>a 5'-end (N(2),N(7)-dimethyl 5'-triphosphoguanosine)-ribonucleoside in snRNA + S-adenosyl-L-methionine = a 5'-end (N(2),N(2),N(7)-trimethyl 5'-triphosphoguanosine)-ribonucleoside in snRNA + S-adenosyl-L-homocysteine + H(+)</text>
        <dbReference type="Rhea" id="RHEA:78479"/>
        <dbReference type="Rhea" id="RHEA-COMP:19087"/>
        <dbReference type="Rhea" id="RHEA-COMP:19089"/>
        <dbReference type="ChEBI" id="CHEBI:15378"/>
        <dbReference type="ChEBI" id="CHEBI:57856"/>
        <dbReference type="ChEBI" id="CHEBI:59789"/>
        <dbReference type="ChEBI" id="CHEBI:167623"/>
        <dbReference type="ChEBI" id="CHEBI:172880"/>
    </reaction>
    <physiologicalReaction direction="left-to-right" evidence="5">
        <dbReference type="Rhea" id="RHEA:78480"/>
    </physiologicalReaction>
</comment>
<organism evidence="9 10">
    <name type="scientific">Zygosaccharomyces bailii (strain CLIB 213 / ATCC 58445 / CBS 680 / BCRC 21525 / NBRC 1098 / NCYC 1416 / NRRL Y-2227)</name>
    <dbReference type="NCBI Taxonomy" id="1333698"/>
    <lineage>
        <taxon>Eukaryota</taxon>
        <taxon>Fungi</taxon>
        <taxon>Dikarya</taxon>
        <taxon>Ascomycota</taxon>
        <taxon>Saccharomycotina</taxon>
        <taxon>Saccharomycetes</taxon>
        <taxon>Saccharomycetales</taxon>
        <taxon>Saccharomycetaceae</taxon>
        <taxon>Zygosaccharomyces</taxon>
    </lineage>
</organism>
<keyword evidence="10" id="KW-1185">Reference proteome</keyword>
<accession>A0A8J2TAS9</accession>
<dbReference type="Pfam" id="PF09445">
    <property type="entry name" value="Methyltransf_15"/>
    <property type="match status" value="1"/>
</dbReference>
<evidence type="ECO:0000256" key="7">
    <source>
        <dbReference type="ARBA" id="ARBA00049790"/>
    </source>
</evidence>
<reference evidence="10" key="1">
    <citation type="journal article" date="2013" name="Genome Announc.">
        <title>Genome sequence of the food spoilage yeast Zygosaccharomyces bailii CLIB 213(T).</title>
        <authorList>
            <person name="Galeote V."/>
            <person name="Bigey F."/>
            <person name="Devillers H."/>
            <person name="Neuveglise C."/>
            <person name="Dequin S."/>
        </authorList>
    </citation>
    <scope>NUCLEOTIDE SEQUENCE [LARGE SCALE GENOMIC DNA]</scope>
    <source>
        <strain evidence="10">CLIB 213 / ATCC 58445 / CBS 680 / CCRC 21525 / NBRC 1098 / NCYC 1416 / NRRL Y-2227</strain>
    </source>
</reference>
<evidence type="ECO:0000256" key="2">
    <source>
        <dbReference type="ARBA" id="ARBA00025783"/>
    </source>
</evidence>